<evidence type="ECO:0000259" key="2">
    <source>
        <dbReference type="SMART" id="SM00912"/>
    </source>
</evidence>
<dbReference type="AlphaFoldDB" id="A0A9X4E3N7"/>
<dbReference type="InterPro" id="IPR012334">
    <property type="entry name" value="Pectin_lyas_fold"/>
</dbReference>
<name>A0A9X4E3N7_9NEIS</name>
<dbReference type="SUPFAM" id="SSF51126">
    <property type="entry name" value="Pectin lyase-like"/>
    <property type="match status" value="1"/>
</dbReference>
<dbReference type="NCBIfam" id="TIGR01901">
    <property type="entry name" value="adhes_NPXG"/>
    <property type="match status" value="1"/>
</dbReference>
<proteinExistence type="predicted"/>
<dbReference type="SMART" id="SM00912">
    <property type="entry name" value="Haemagg_act"/>
    <property type="match status" value="1"/>
</dbReference>
<feature type="compositionally biased region" description="Polar residues" evidence="1">
    <location>
        <begin position="14"/>
        <end position="30"/>
    </location>
</feature>
<feature type="region of interest" description="Disordered" evidence="1">
    <location>
        <begin position="1"/>
        <end position="30"/>
    </location>
</feature>
<dbReference type="Pfam" id="PF05860">
    <property type="entry name" value="TPS"/>
    <property type="match status" value="1"/>
</dbReference>
<accession>A0A9X4E3N7</accession>
<dbReference type="Gene3D" id="2.160.20.10">
    <property type="entry name" value="Single-stranded right-handed beta-helix, Pectin lyase-like"/>
    <property type="match status" value="1"/>
</dbReference>
<feature type="domain" description="Filamentous haemagglutinin FhaB/tRNA nuclease CdiA-like TPS" evidence="2">
    <location>
        <begin position="79"/>
        <end position="199"/>
    </location>
</feature>
<gene>
    <name evidence="3" type="ORF">ORY91_002068</name>
</gene>
<protein>
    <submittedName>
        <fullName evidence="3">Filamentous hemagglutinin N-terminal domain-containing protein</fullName>
    </submittedName>
</protein>
<dbReference type="InterPro" id="IPR011050">
    <property type="entry name" value="Pectin_lyase_fold/virulence"/>
</dbReference>
<organism evidence="3">
    <name type="scientific">Neisseria leonii</name>
    <dbReference type="NCBI Taxonomy" id="2995413"/>
    <lineage>
        <taxon>Bacteria</taxon>
        <taxon>Pseudomonadati</taxon>
        <taxon>Pseudomonadota</taxon>
        <taxon>Betaproteobacteria</taxon>
        <taxon>Neisseriales</taxon>
        <taxon>Neisseriaceae</taxon>
        <taxon>Neisseria</taxon>
    </lineage>
</organism>
<evidence type="ECO:0000313" key="3">
    <source>
        <dbReference type="EMBL" id="MDD9328634.1"/>
    </source>
</evidence>
<sequence length="297" mass="30276">MAVAENTVRDGKSTGDTAAGNIQASDSTQSSKAASGLRMAAFSTMLAFGVATFSPAVASDILADQSAPKNQQAVILQTANGLPQVNIQTPTQMGVSVNQFKQFDVDEKGAVLNNSRSSTQTQLGGWMQGNPYLVRGEARVIVNQINSSNPSLLNGYIEVGGKRAEVVLANPSGILVNGGGLINAASATLTSGVPVLNNGNLTGFDVSAGKVVIEGRGLDASDADYTRILSRAAQINAGIWGKDVKVVSGKNKLDVDGSVTEKGSATSSSDSVAPAVAIDTAALGGMYAGKITLISTE</sequence>
<evidence type="ECO:0000256" key="1">
    <source>
        <dbReference type="SAM" id="MobiDB-lite"/>
    </source>
</evidence>
<reference evidence="3" key="1">
    <citation type="submission" date="2022-10" db="EMBL/GenBank/DDBJ databases">
        <authorList>
            <person name="Boutroux M."/>
        </authorList>
    </citation>
    <scope>NUCLEOTIDE SEQUENCE</scope>
    <source>
        <strain evidence="3">51.81</strain>
    </source>
</reference>
<dbReference type="InterPro" id="IPR008638">
    <property type="entry name" value="FhaB/CdiA-like_TPS"/>
</dbReference>
<dbReference type="EMBL" id="JAPQFL010000007">
    <property type="protein sequence ID" value="MDD9328634.1"/>
    <property type="molecule type" value="Genomic_DNA"/>
</dbReference>
<comment type="caution">
    <text evidence="3">The sequence shown here is derived from an EMBL/GenBank/DDBJ whole genome shotgun (WGS) entry which is preliminary data.</text>
</comment>